<dbReference type="EMBL" id="CP000117">
    <property type="protein sequence ID" value="ABA21778.1"/>
    <property type="molecule type" value="Genomic_DNA"/>
</dbReference>
<organism evidence="1 2">
    <name type="scientific">Trichormus variabilis (strain ATCC 29413 / PCC 7937)</name>
    <name type="common">Anabaena variabilis</name>
    <dbReference type="NCBI Taxonomy" id="240292"/>
    <lineage>
        <taxon>Bacteria</taxon>
        <taxon>Bacillati</taxon>
        <taxon>Cyanobacteriota</taxon>
        <taxon>Cyanophyceae</taxon>
        <taxon>Nostocales</taxon>
        <taxon>Nostocaceae</taxon>
        <taxon>Trichormus</taxon>
    </lineage>
</organism>
<dbReference type="STRING" id="240292.Ava_2158"/>
<dbReference type="Proteomes" id="UP000002533">
    <property type="component" value="Chromosome"/>
</dbReference>
<gene>
    <name evidence="1" type="ordered locus">Ava_2158</name>
</gene>
<name>Q3MB58_TRIV2</name>
<evidence type="ECO:0000313" key="1">
    <source>
        <dbReference type="EMBL" id="ABA21778.1"/>
    </source>
</evidence>
<protein>
    <submittedName>
        <fullName evidence="1">Uncharacterized protein</fullName>
    </submittedName>
</protein>
<proteinExistence type="predicted"/>
<sequence>MKTQILVFDFLPKNEISLFEPRLELCLRVSTHTHIKNLHLSGREQGEQTLPLNASAERNMGTSPALLGRLTGAEYKLRLGQAPLLPAPCPFSSC</sequence>
<reference evidence="2" key="1">
    <citation type="journal article" date="2014" name="Stand. Genomic Sci.">
        <title>Complete genome sequence of Anabaena variabilis ATCC 29413.</title>
        <authorList>
            <person name="Thiel T."/>
            <person name="Pratte B.S."/>
            <person name="Zhong J."/>
            <person name="Goodwin L."/>
            <person name="Copeland A."/>
            <person name="Lucas S."/>
            <person name="Han C."/>
            <person name="Pitluck S."/>
            <person name="Land M.L."/>
            <person name="Kyrpides N.C."/>
            <person name="Woyke T."/>
        </authorList>
    </citation>
    <scope>NUCLEOTIDE SEQUENCE [LARGE SCALE GENOMIC DNA]</scope>
    <source>
        <strain evidence="2">ATCC 29413 / PCC 7937</strain>
    </source>
</reference>
<evidence type="ECO:0000313" key="2">
    <source>
        <dbReference type="Proteomes" id="UP000002533"/>
    </source>
</evidence>
<dbReference type="KEGG" id="ava:Ava_2158"/>
<dbReference type="AlphaFoldDB" id="Q3MB58"/>
<accession>Q3MB58</accession>
<dbReference type="HOGENOM" id="CLU_2379978_0_0_3"/>